<keyword evidence="10" id="KW-1133">Transmembrane helix</keyword>
<keyword evidence="12 15" id="KW-0496">Mitochondrion</keyword>
<proteinExistence type="inferred from homology"/>
<evidence type="ECO:0000256" key="6">
    <source>
        <dbReference type="ARBA" id="ARBA00022692"/>
    </source>
</evidence>
<dbReference type="GO" id="GO:0051560">
    <property type="term" value="P:mitochondrial calcium ion homeostasis"/>
    <property type="evidence" value="ECO:0007669"/>
    <property type="project" value="UniProtKB-UniRule"/>
</dbReference>
<accession>R0LM04</accession>
<dbReference type="GO" id="GO:0036444">
    <property type="term" value="P:calcium import into the mitochondrion"/>
    <property type="evidence" value="ECO:0007669"/>
    <property type="project" value="UniProtKB-UniRule"/>
</dbReference>
<evidence type="ECO:0000256" key="9">
    <source>
        <dbReference type="ARBA" id="ARBA00022946"/>
    </source>
</evidence>
<dbReference type="AlphaFoldDB" id="R0LM04"/>
<evidence type="ECO:0000256" key="5">
    <source>
        <dbReference type="ARBA" id="ARBA00022568"/>
    </source>
</evidence>
<comment type="similarity">
    <text evidence="2 15">Belongs to the SMDT1/EMRE family.</text>
</comment>
<comment type="subunit">
    <text evidence="15">Component of the uniplex complex. Interacts (via the transmembrane region) with MCU (via the first transmembrane region); the interaction is direct.</text>
</comment>
<protein>
    <recommendedName>
        <fullName evidence="3 15">Essential MCU regulator, mitochondrial</fullName>
    </recommendedName>
    <alternativeName>
        <fullName evidence="14 15">Single-pass membrane protein with aspartate-rich tail 1, mitochondrial</fullName>
    </alternativeName>
</protein>
<sequence>MEAWVKALSRASFDYMRLVPGSVPSILARQMQRFVCRLSFASCFGFVSQRGDLHRPYEDAFEMLWLRLAQEPWLTSTGAHFGLLPPLGLLAVWQHQARADAGDRVQSYAHARPFFMLWLCQVLWGAGQSHVAGEEEGHQQALEEWGQGQGLAAEGPETPFGLLRVFSVVLPFLYVGTQISKNFAALLEEHDIFVPEDDDDDD</sequence>
<comment type="subcellular location">
    <subcellularLocation>
        <location evidence="1 15">Mitochondrion inner membrane</location>
        <topology evidence="1 15">Single-pass membrane protein</topology>
    </subcellularLocation>
</comment>
<evidence type="ECO:0000256" key="4">
    <source>
        <dbReference type="ARBA" id="ARBA00022448"/>
    </source>
</evidence>
<name>R0LM04_ANAPL</name>
<evidence type="ECO:0000256" key="11">
    <source>
        <dbReference type="ARBA" id="ARBA00023065"/>
    </source>
</evidence>
<dbReference type="InterPro" id="IPR018782">
    <property type="entry name" value="MCU_reg"/>
</dbReference>
<keyword evidence="9 15" id="KW-0809">Transit peptide</keyword>
<dbReference type="Proteomes" id="UP000296049">
    <property type="component" value="Unassembled WGS sequence"/>
</dbReference>
<keyword evidence="7 15" id="KW-0999">Mitochondrion inner membrane</keyword>
<keyword evidence="11 15" id="KW-0406">Ion transport</keyword>
<keyword evidence="5 15" id="KW-0109">Calcium transport</keyword>
<keyword evidence="13" id="KW-0472">Membrane</keyword>
<evidence type="ECO:0000256" key="15">
    <source>
        <dbReference type="RuleBase" id="RU369077"/>
    </source>
</evidence>
<gene>
    <name evidence="16" type="ORF">Anapl_01077</name>
</gene>
<comment type="function">
    <text evidence="15">Essential regulatory subunit of the mitochondrial calcium uniporter complex (uniplex), a complex that mediates calcium uptake into mitochondria.</text>
</comment>
<evidence type="ECO:0000256" key="13">
    <source>
        <dbReference type="ARBA" id="ARBA00023136"/>
    </source>
</evidence>
<evidence type="ECO:0000256" key="1">
    <source>
        <dbReference type="ARBA" id="ARBA00004434"/>
    </source>
</evidence>
<keyword evidence="6" id="KW-0812">Transmembrane</keyword>
<keyword evidence="8 15" id="KW-0106">Calcium</keyword>
<evidence type="ECO:0000256" key="2">
    <source>
        <dbReference type="ARBA" id="ARBA00008958"/>
    </source>
</evidence>
<evidence type="ECO:0000256" key="14">
    <source>
        <dbReference type="ARBA" id="ARBA00031235"/>
    </source>
</evidence>
<evidence type="ECO:0000256" key="7">
    <source>
        <dbReference type="ARBA" id="ARBA00022792"/>
    </source>
</evidence>
<keyword evidence="17" id="KW-1185">Reference proteome</keyword>
<evidence type="ECO:0000313" key="16">
    <source>
        <dbReference type="EMBL" id="EOB06744.1"/>
    </source>
</evidence>
<reference evidence="17" key="1">
    <citation type="journal article" date="2013" name="Nat. Genet.">
        <title>The duck genome and transcriptome provide insight into an avian influenza virus reservoir species.</title>
        <authorList>
            <person name="Huang Y."/>
            <person name="Li Y."/>
            <person name="Burt D.W."/>
            <person name="Chen H."/>
            <person name="Zhang Y."/>
            <person name="Qian W."/>
            <person name="Kim H."/>
            <person name="Gan S."/>
            <person name="Zhao Y."/>
            <person name="Li J."/>
            <person name="Yi K."/>
            <person name="Feng H."/>
            <person name="Zhu P."/>
            <person name="Li B."/>
            <person name="Liu Q."/>
            <person name="Fairley S."/>
            <person name="Magor K.E."/>
            <person name="Du Z."/>
            <person name="Hu X."/>
            <person name="Goodman L."/>
            <person name="Tafer H."/>
            <person name="Vignal A."/>
            <person name="Lee T."/>
            <person name="Kim K.W."/>
            <person name="Sheng Z."/>
            <person name="An Y."/>
            <person name="Searle S."/>
            <person name="Herrero J."/>
            <person name="Groenen M.A."/>
            <person name="Crooijmans R.P."/>
            <person name="Faraut T."/>
            <person name="Cai Q."/>
            <person name="Webster R.G."/>
            <person name="Aldridge J.R."/>
            <person name="Warren W.C."/>
            <person name="Bartschat S."/>
            <person name="Kehr S."/>
            <person name="Marz M."/>
            <person name="Stadler P.F."/>
            <person name="Smith J."/>
            <person name="Kraus R.H."/>
            <person name="Zhao Y."/>
            <person name="Ren L."/>
            <person name="Fei J."/>
            <person name="Morisson M."/>
            <person name="Kaiser P."/>
            <person name="Griffin D.K."/>
            <person name="Rao M."/>
            <person name="Pitel F."/>
            <person name="Wang J."/>
            <person name="Li N."/>
        </authorList>
    </citation>
    <scope>NUCLEOTIDE SEQUENCE [LARGE SCALE GENOMIC DNA]</scope>
</reference>
<organism evidence="16 17">
    <name type="scientific">Anas platyrhynchos</name>
    <name type="common">Mallard</name>
    <name type="synonym">Anas boschas</name>
    <dbReference type="NCBI Taxonomy" id="8839"/>
    <lineage>
        <taxon>Eukaryota</taxon>
        <taxon>Metazoa</taxon>
        <taxon>Chordata</taxon>
        <taxon>Craniata</taxon>
        <taxon>Vertebrata</taxon>
        <taxon>Euteleostomi</taxon>
        <taxon>Archelosauria</taxon>
        <taxon>Archosauria</taxon>
        <taxon>Dinosauria</taxon>
        <taxon>Saurischia</taxon>
        <taxon>Theropoda</taxon>
        <taxon>Coelurosauria</taxon>
        <taxon>Aves</taxon>
        <taxon>Neognathae</taxon>
        <taxon>Galloanserae</taxon>
        <taxon>Anseriformes</taxon>
        <taxon>Anatidae</taxon>
        <taxon>Anatinae</taxon>
        <taxon>Anas</taxon>
    </lineage>
</organism>
<evidence type="ECO:0000256" key="8">
    <source>
        <dbReference type="ARBA" id="ARBA00022837"/>
    </source>
</evidence>
<dbReference type="EMBL" id="KB742585">
    <property type="protein sequence ID" value="EOB06744.1"/>
    <property type="molecule type" value="Genomic_DNA"/>
</dbReference>
<evidence type="ECO:0000256" key="10">
    <source>
        <dbReference type="ARBA" id="ARBA00022989"/>
    </source>
</evidence>
<evidence type="ECO:0000256" key="3">
    <source>
        <dbReference type="ARBA" id="ARBA00022180"/>
    </source>
</evidence>
<dbReference type="PANTHER" id="PTHR33904">
    <property type="entry name" value="ESSENTIAL MCU REGULATOR, MITOCHONDRIAL"/>
    <property type="match status" value="1"/>
</dbReference>
<keyword evidence="4 15" id="KW-0813">Transport</keyword>
<dbReference type="Pfam" id="PF10161">
    <property type="entry name" value="DDDD"/>
    <property type="match status" value="1"/>
</dbReference>
<dbReference type="GO" id="GO:1990246">
    <property type="term" value="C:uniplex complex"/>
    <property type="evidence" value="ECO:0007669"/>
    <property type="project" value="UniProtKB-UniRule"/>
</dbReference>
<evidence type="ECO:0000256" key="12">
    <source>
        <dbReference type="ARBA" id="ARBA00023128"/>
    </source>
</evidence>
<evidence type="ECO:0000313" key="17">
    <source>
        <dbReference type="Proteomes" id="UP000296049"/>
    </source>
</evidence>
<dbReference type="PANTHER" id="PTHR33904:SF1">
    <property type="entry name" value="ESSENTIAL MCU REGULATOR, MITOCHONDRIAL"/>
    <property type="match status" value="1"/>
</dbReference>